<evidence type="ECO:0000259" key="4">
    <source>
        <dbReference type="PROSITE" id="PS50072"/>
    </source>
</evidence>
<gene>
    <name evidence="5" type="ORF">F0P94_07555</name>
</gene>
<comment type="caution">
    <text evidence="5">The sequence shown here is derived from an EMBL/GenBank/DDBJ whole genome shotgun (WGS) entry which is preliminary data.</text>
</comment>
<dbReference type="InterPro" id="IPR029000">
    <property type="entry name" value="Cyclophilin-like_dom_sf"/>
</dbReference>
<proteinExistence type="predicted"/>
<dbReference type="PANTHER" id="PTHR45625:SF4">
    <property type="entry name" value="PEPTIDYLPROLYL ISOMERASE DOMAIN AND WD REPEAT-CONTAINING PROTEIN 1"/>
    <property type="match status" value="1"/>
</dbReference>
<evidence type="ECO:0000256" key="3">
    <source>
        <dbReference type="ARBA" id="ARBA00023235"/>
    </source>
</evidence>
<organism evidence="5 6">
    <name type="scientific">Adhaeribacter soli</name>
    <dbReference type="NCBI Taxonomy" id="2607655"/>
    <lineage>
        <taxon>Bacteria</taxon>
        <taxon>Pseudomonadati</taxon>
        <taxon>Bacteroidota</taxon>
        <taxon>Cytophagia</taxon>
        <taxon>Cytophagales</taxon>
        <taxon>Hymenobacteraceae</taxon>
        <taxon>Adhaeribacter</taxon>
    </lineage>
</organism>
<dbReference type="PROSITE" id="PS51257">
    <property type="entry name" value="PROKAR_LIPOPROTEIN"/>
    <property type="match status" value="1"/>
</dbReference>
<dbReference type="AlphaFoldDB" id="A0A5N1J190"/>
<name>A0A5N1J190_9BACT</name>
<evidence type="ECO:0000256" key="2">
    <source>
        <dbReference type="ARBA" id="ARBA00023110"/>
    </source>
</evidence>
<keyword evidence="3 5" id="KW-0413">Isomerase</keyword>
<dbReference type="Proteomes" id="UP000326570">
    <property type="component" value="Unassembled WGS sequence"/>
</dbReference>
<evidence type="ECO:0000313" key="6">
    <source>
        <dbReference type="Proteomes" id="UP000326570"/>
    </source>
</evidence>
<dbReference type="InterPro" id="IPR044666">
    <property type="entry name" value="Cyclophilin_A-like"/>
</dbReference>
<keyword evidence="6" id="KW-1185">Reference proteome</keyword>
<dbReference type="PANTHER" id="PTHR45625">
    <property type="entry name" value="PEPTIDYL-PROLYL CIS-TRANS ISOMERASE-RELATED"/>
    <property type="match status" value="1"/>
</dbReference>
<dbReference type="InterPro" id="IPR002130">
    <property type="entry name" value="Cyclophilin-type_PPIase_dom"/>
</dbReference>
<feature type="domain" description="PPIase cyclophilin-type" evidence="4">
    <location>
        <begin position="69"/>
        <end position="244"/>
    </location>
</feature>
<evidence type="ECO:0000313" key="5">
    <source>
        <dbReference type="EMBL" id="KAA9340194.1"/>
    </source>
</evidence>
<accession>A0A5N1J190</accession>
<keyword evidence="2" id="KW-0697">Rotamase</keyword>
<reference evidence="5 6" key="1">
    <citation type="submission" date="2019-09" db="EMBL/GenBank/DDBJ databases">
        <title>Genome sequence of Adhaeribacter sp. M2.</title>
        <authorList>
            <person name="Srinivasan S."/>
        </authorList>
    </citation>
    <scope>NUCLEOTIDE SEQUENCE [LARGE SCALE GENOMIC DNA]</scope>
    <source>
        <strain evidence="5 6">M2</strain>
    </source>
</reference>
<protein>
    <recommendedName>
        <fullName evidence="1">peptidylprolyl isomerase</fullName>
        <ecNumber evidence="1">5.2.1.8</ecNumber>
    </recommendedName>
</protein>
<evidence type="ECO:0000256" key="1">
    <source>
        <dbReference type="ARBA" id="ARBA00013194"/>
    </source>
</evidence>
<dbReference type="CDD" id="cd00317">
    <property type="entry name" value="cyclophilin"/>
    <property type="match status" value="1"/>
</dbReference>
<sequence>MPKSLSLSMNRLFYAFLLLFALLGCHKESTPEEQKELRRQLEAEVPKDKVREFLTEYGKENPETEVLISTSLGKMKVKLYEDTPLHRANFIRLVKGGYYDNTVFYRILRGFMIQGGHGNELENTPDLYTVPVEIKRHHFHKKGALAMARYDDKVNPTKASSAHNFYLVQGTPVSIPELEDIAQEKGLTLTPEQRKLYPEIGGAPTLDEQYTVFGEITEGLPVLDKIANYPVNTEDRPLKPIYVTMKVLD</sequence>
<dbReference type="SUPFAM" id="SSF50891">
    <property type="entry name" value="Cyclophilin-like"/>
    <property type="match status" value="1"/>
</dbReference>
<dbReference type="Pfam" id="PF00160">
    <property type="entry name" value="Pro_isomerase"/>
    <property type="match status" value="1"/>
</dbReference>
<dbReference type="GO" id="GO:0003755">
    <property type="term" value="F:peptidyl-prolyl cis-trans isomerase activity"/>
    <property type="evidence" value="ECO:0007669"/>
    <property type="project" value="UniProtKB-KW"/>
</dbReference>
<dbReference type="Gene3D" id="2.40.100.10">
    <property type="entry name" value="Cyclophilin-like"/>
    <property type="match status" value="1"/>
</dbReference>
<dbReference type="PROSITE" id="PS50072">
    <property type="entry name" value="CSA_PPIASE_2"/>
    <property type="match status" value="1"/>
</dbReference>
<dbReference type="EC" id="5.2.1.8" evidence="1"/>
<dbReference type="EMBL" id="VTWT01000003">
    <property type="protein sequence ID" value="KAA9340194.1"/>
    <property type="molecule type" value="Genomic_DNA"/>
</dbReference>